<sequence>MVLLSPLLSPATMAEQDSTVLDATSLNLVDIGSLAAWSVSSSKPNHGVGHLSDPNLNTLWQSEGGQPHLINIQFPKKQSIVQISIYADVGRDDSYTPQKISIRVGTHHGDLHEVKWVDLHQPTGWQHLRIGNNDVDGFSSEQDPIRAHLLQVAIVSNHMNGKDTHVRGLRVFAPKKPEMADGILSFNSIELKQHETIR</sequence>
<dbReference type="Pfam" id="PF03256">
    <property type="entry name" value="ANAPC10"/>
    <property type="match status" value="1"/>
</dbReference>
<evidence type="ECO:0000259" key="7">
    <source>
        <dbReference type="PROSITE" id="PS51284"/>
    </source>
</evidence>
<evidence type="ECO:0000256" key="1">
    <source>
        <dbReference type="ARBA" id="ARBA00006762"/>
    </source>
</evidence>
<dbReference type="EMBL" id="GL541655">
    <property type="protein sequence ID" value="KDE07790.1"/>
    <property type="molecule type" value="Genomic_DNA"/>
</dbReference>
<gene>
    <name evidence="8" type="ORF">MVLG_01889</name>
</gene>
<dbReference type="GO" id="GO:0070979">
    <property type="term" value="P:protein K11-linked ubiquitination"/>
    <property type="evidence" value="ECO:0007669"/>
    <property type="project" value="TreeGrafter"/>
</dbReference>
<dbReference type="GO" id="GO:0051301">
    <property type="term" value="P:cell division"/>
    <property type="evidence" value="ECO:0007669"/>
    <property type="project" value="UniProtKB-KW"/>
</dbReference>
<feature type="domain" description="DOC" evidence="7">
    <location>
        <begin position="7"/>
        <end position="198"/>
    </location>
</feature>
<dbReference type="AlphaFoldDB" id="U5H3H3"/>
<dbReference type="InterPro" id="IPR004939">
    <property type="entry name" value="APC_su10/DOC_dom"/>
</dbReference>
<dbReference type="STRING" id="683840.U5H3H3"/>
<name>U5H3H3_USTV1</name>
<keyword evidence="3 6" id="KW-0498">Mitosis</keyword>
<keyword evidence="4 6" id="KW-0833">Ubl conjugation pathway</keyword>
<dbReference type="Proteomes" id="UP000017200">
    <property type="component" value="Unassembled WGS sequence"/>
</dbReference>
<dbReference type="PANTHER" id="PTHR12936:SF0">
    <property type="entry name" value="ANAPHASE-PROMOTING COMPLEX SUBUNIT 10"/>
    <property type="match status" value="1"/>
</dbReference>
<dbReference type="InParanoid" id="U5H3H3"/>
<dbReference type="HOGENOM" id="CLU_039415_3_1_1"/>
<evidence type="ECO:0000256" key="4">
    <source>
        <dbReference type="ARBA" id="ARBA00022786"/>
    </source>
</evidence>
<dbReference type="PANTHER" id="PTHR12936">
    <property type="entry name" value="ANAPHASE-PROMOTING COMPLEX 10"/>
    <property type="match status" value="1"/>
</dbReference>
<dbReference type="EMBL" id="AEIJ01000185">
    <property type="status" value="NOT_ANNOTATED_CDS"/>
    <property type="molecule type" value="Genomic_DNA"/>
</dbReference>
<organism evidence="8">
    <name type="scientific">Microbotryum lychnidis-dioicae (strain p1A1 Lamole / MvSl-1064)</name>
    <name type="common">Anther smut fungus</name>
    <dbReference type="NCBI Taxonomy" id="683840"/>
    <lineage>
        <taxon>Eukaryota</taxon>
        <taxon>Fungi</taxon>
        <taxon>Dikarya</taxon>
        <taxon>Basidiomycota</taxon>
        <taxon>Pucciniomycotina</taxon>
        <taxon>Microbotryomycetes</taxon>
        <taxon>Microbotryales</taxon>
        <taxon>Microbotryaceae</taxon>
        <taxon>Microbotryum</taxon>
    </lineage>
</organism>
<comment type="function">
    <text evidence="6">Component of the anaphase promoting complex/cyclosome (APC/C), a cell cycle-regulated E3 ubiquitin-protein ligase complex that controls progression through mitosis and the G1 phase of the cell cycle.</text>
</comment>
<dbReference type="PIRSF" id="PIRSF028841">
    <property type="entry name" value="APC10_sub"/>
    <property type="match status" value="1"/>
</dbReference>
<dbReference type="EnsemblFungi" id="MVLG_01889T0">
    <property type="protein sequence ID" value="MVLG_01889T0"/>
    <property type="gene ID" value="MVLG_01889"/>
</dbReference>
<keyword evidence="5 6" id="KW-0131">Cell cycle</keyword>
<dbReference type="Gene3D" id="2.60.120.260">
    <property type="entry name" value="Galactose-binding domain-like"/>
    <property type="match status" value="1"/>
</dbReference>
<evidence type="ECO:0000313" key="10">
    <source>
        <dbReference type="Proteomes" id="UP000017200"/>
    </source>
</evidence>
<dbReference type="FunCoup" id="U5H3H3">
    <property type="interactions" value="335"/>
</dbReference>
<evidence type="ECO:0000256" key="3">
    <source>
        <dbReference type="ARBA" id="ARBA00022776"/>
    </source>
</evidence>
<accession>U5H3H3</accession>
<protein>
    <recommendedName>
        <fullName evidence="6">Anaphase-promoting complex subunit 10</fullName>
    </recommendedName>
</protein>
<comment type="similarity">
    <text evidence="1 6">Belongs to the APC10 family.</text>
</comment>
<reference evidence="9" key="4">
    <citation type="submission" date="2015-06" db="UniProtKB">
        <authorList>
            <consortium name="EnsemblFungi"/>
        </authorList>
    </citation>
    <scope>IDENTIFICATION</scope>
</reference>
<evidence type="ECO:0000256" key="6">
    <source>
        <dbReference type="PIRNR" id="PIRNR028841"/>
    </source>
</evidence>
<dbReference type="SMART" id="SM01337">
    <property type="entry name" value="APC10"/>
    <property type="match status" value="1"/>
</dbReference>
<reference evidence="8 10" key="3">
    <citation type="journal article" date="2015" name="BMC Genomics">
        <title>Sex and parasites: genomic and transcriptomic analysis of Microbotryum lychnidis-dioicae, the biotrophic and plant-castrating anther smut fungus.</title>
        <authorList>
            <person name="Perlin M.H."/>
            <person name="Amselem J."/>
            <person name="Fontanillas E."/>
            <person name="Toh S.S."/>
            <person name="Chen Z."/>
            <person name="Goldberg J."/>
            <person name="Duplessis S."/>
            <person name="Henrissat B."/>
            <person name="Young S."/>
            <person name="Zeng Q."/>
            <person name="Aguileta G."/>
            <person name="Petit E."/>
            <person name="Badouin H."/>
            <person name="Andrews J."/>
            <person name="Razeeq D."/>
            <person name="Gabaldon T."/>
            <person name="Quesneville H."/>
            <person name="Giraud T."/>
            <person name="Hood M.E."/>
            <person name="Schultz D.J."/>
            <person name="Cuomo C.A."/>
        </authorList>
    </citation>
    <scope>NUCLEOTIDE SEQUENCE [LARGE SCALE GENOMIC DNA]</scope>
    <source>
        <strain evidence="10">p1A1 Lamole</strain>
        <strain evidence="8">P1A1 Lamole</strain>
    </source>
</reference>
<evidence type="ECO:0000256" key="5">
    <source>
        <dbReference type="ARBA" id="ARBA00023306"/>
    </source>
</evidence>
<dbReference type="InterPro" id="IPR008979">
    <property type="entry name" value="Galactose-bd-like_sf"/>
</dbReference>
<dbReference type="GO" id="GO:0005680">
    <property type="term" value="C:anaphase-promoting complex"/>
    <property type="evidence" value="ECO:0007669"/>
    <property type="project" value="EnsemblFungi"/>
</dbReference>
<evidence type="ECO:0000256" key="2">
    <source>
        <dbReference type="ARBA" id="ARBA00022618"/>
    </source>
</evidence>
<dbReference type="SUPFAM" id="SSF49785">
    <property type="entry name" value="Galactose-binding domain-like"/>
    <property type="match status" value="1"/>
</dbReference>
<proteinExistence type="inferred from homology"/>
<dbReference type="OMA" id="FITIEFP"/>
<keyword evidence="10" id="KW-1185">Reference proteome</keyword>
<evidence type="ECO:0000313" key="9">
    <source>
        <dbReference type="EnsemblFungi" id="MVLG_01889T0"/>
    </source>
</evidence>
<dbReference type="CDD" id="cd08366">
    <property type="entry name" value="APC10"/>
    <property type="match status" value="1"/>
</dbReference>
<keyword evidence="2 6" id="KW-0132">Cell division</keyword>
<evidence type="ECO:0000313" key="8">
    <source>
        <dbReference type="EMBL" id="KDE07790.1"/>
    </source>
</evidence>
<dbReference type="InterPro" id="IPR016901">
    <property type="entry name" value="APC10/Doc1"/>
</dbReference>
<dbReference type="GO" id="GO:0031145">
    <property type="term" value="P:anaphase-promoting complex-dependent catabolic process"/>
    <property type="evidence" value="ECO:0007669"/>
    <property type="project" value="EnsemblFungi"/>
</dbReference>
<dbReference type="OrthoDB" id="24948at2759"/>
<reference evidence="8" key="2">
    <citation type="submission" date="2010-11" db="EMBL/GenBank/DDBJ databases">
        <authorList>
            <consortium name="The Broad Institute Genome Sequencing Platform"/>
            <person name="Earl A."/>
            <person name="Ward D."/>
            <person name="Feldgarden M."/>
            <person name="Gevers D."/>
            <person name="Butler R."/>
            <person name="Young S.K."/>
            <person name="Zeng Q."/>
            <person name="Gargeya S."/>
            <person name="Fitzgerald M."/>
            <person name="Haas B."/>
            <person name="Abouelleil A."/>
            <person name="Alvarado L."/>
            <person name="Arachchi H.M."/>
            <person name="Berlin A."/>
            <person name="Brown A."/>
            <person name="Chapman S.B."/>
            <person name="Chen Z."/>
            <person name="Dunbar C."/>
            <person name="Freedman E."/>
            <person name="Gearin G."/>
            <person name="Gellesch M."/>
            <person name="Goldberg J."/>
            <person name="Griggs A."/>
            <person name="Gujja S."/>
            <person name="Heilman E."/>
            <person name="Heiman D."/>
            <person name="Howarth C."/>
            <person name="Larson L."/>
            <person name="Lui A."/>
            <person name="MacDonald P.J.P."/>
            <person name="Mehta T."/>
            <person name="Montmayeur A."/>
            <person name="Murphy C."/>
            <person name="Neiman D."/>
            <person name="Pearson M."/>
            <person name="Priest M."/>
            <person name="Roberts A."/>
            <person name="Saif S."/>
            <person name="Shea T."/>
            <person name="Shenoy N."/>
            <person name="Sisk P."/>
            <person name="Stolte C."/>
            <person name="Sykes S."/>
            <person name="White J."/>
            <person name="Yandava C."/>
            <person name="Wortman J."/>
            <person name="Nusbaum C."/>
            <person name="Birren B."/>
        </authorList>
    </citation>
    <scope>NUCLEOTIDE SEQUENCE</scope>
    <source>
        <strain evidence="8">P1A1 Lamole</strain>
    </source>
</reference>
<dbReference type="PROSITE" id="PS51284">
    <property type="entry name" value="DOC"/>
    <property type="match status" value="1"/>
</dbReference>
<reference evidence="10" key="1">
    <citation type="submission" date="2010-11" db="EMBL/GenBank/DDBJ databases">
        <title>The genome sequence of Microbotryum violaceum strain p1A1 Lamole.</title>
        <authorList>
            <person name="Cuomo C."/>
            <person name="Perlin M."/>
            <person name="Young S.K."/>
            <person name="Zeng Q."/>
            <person name="Gargeya S."/>
            <person name="Alvarado L."/>
            <person name="Berlin A."/>
            <person name="Chapman S.B."/>
            <person name="Chen Z."/>
            <person name="Freedman E."/>
            <person name="Gellesch M."/>
            <person name="Goldberg J."/>
            <person name="Griggs A."/>
            <person name="Gujja S."/>
            <person name="Heilman E."/>
            <person name="Heiman D."/>
            <person name="Howarth C."/>
            <person name="Mehta T."/>
            <person name="Neiman D."/>
            <person name="Pearson M."/>
            <person name="Roberts A."/>
            <person name="Saif S."/>
            <person name="Shea T."/>
            <person name="Shenoy N."/>
            <person name="Sisk P."/>
            <person name="Stolte C."/>
            <person name="Sykes S."/>
            <person name="White J."/>
            <person name="Yandava C."/>
            <person name="Haas B."/>
            <person name="Nusbaum C."/>
            <person name="Birren B."/>
        </authorList>
    </citation>
    <scope>NUCLEOTIDE SEQUENCE [LARGE SCALE GENOMIC DNA]</scope>
    <source>
        <strain evidence="10">p1A1 Lamole</strain>
    </source>
</reference>